<gene>
    <name evidence="1" type="ORF">AUJ95_07980</name>
</gene>
<name>A0A1J5E4C9_9BACT</name>
<reference evidence="1 2" key="1">
    <citation type="journal article" date="2016" name="Environ. Microbiol.">
        <title>Genomic resolution of a cold subsurface aquifer community provides metabolic insights for novel microbes adapted to high CO concentrations.</title>
        <authorList>
            <person name="Probst A.J."/>
            <person name="Castelle C.J."/>
            <person name="Singh A."/>
            <person name="Brown C.T."/>
            <person name="Anantharaman K."/>
            <person name="Sharon I."/>
            <person name="Hug L.A."/>
            <person name="Burstein D."/>
            <person name="Emerson J.B."/>
            <person name="Thomas B.C."/>
            <person name="Banfield J.F."/>
        </authorList>
    </citation>
    <scope>NUCLEOTIDE SEQUENCE [LARGE SCALE GENOMIC DNA]</scope>
    <source>
        <strain evidence="1">CG2_30_40_21</strain>
    </source>
</reference>
<accession>A0A1J5E4C9</accession>
<organism evidence="1 2">
    <name type="scientific">Candidatus Desantisbacteria bacterium CG2_30_40_21</name>
    <dbReference type="NCBI Taxonomy" id="1817895"/>
    <lineage>
        <taxon>Bacteria</taxon>
        <taxon>Candidatus Desantisiibacteriota</taxon>
    </lineage>
</organism>
<sequence length="84" mass="9815">MRGNSLAQFLGGTEAQASRPTRCAKKYKLNLKDEENFVIIDYLKMSERLSCEGRNKKIKIKNIKKYNNCLLLGHQHPTFRFDRP</sequence>
<dbReference type="AlphaFoldDB" id="A0A1J5E4C9"/>
<evidence type="ECO:0000313" key="2">
    <source>
        <dbReference type="Proteomes" id="UP000183085"/>
    </source>
</evidence>
<evidence type="ECO:0000313" key="1">
    <source>
        <dbReference type="EMBL" id="OIP37552.1"/>
    </source>
</evidence>
<dbReference type="Proteomes" id="UP000183085">
    <property type="component" value="Unassembled WGS sequence"/>
</dbReference>
<protein>
    <submittedName>
        <fullName evidence="1">Uncharacterized protein</fullName>
    </submittedName>
</protein>
<proteinExistence type="predicted"/>
<dbReference type="EMBL" id="MNYI01000205">
    <property type="protein sequence ID" value="OIP37552.1"/>
    <property type="molecule type" value="Genomic_DNA"/>
</dbReference>
<comment type="caution">
    <text evidence="1">The sequence shown here is derived from an EMBL/GenBank/DDBJ whole genome shotgun (WGS) entry which is preliminary data.</text>
</comment>